<accession>A0ABU9Q8K4</accession>
<evidence type="ECO:0000256" key="2">
    <source>
        <dbReference type="ARBA" id="ARBA00023015"/>
    </source>
</evidence>
<evidence type="ECO:0000313" key="7">
    <source>
        <dbReference type="Proteomes" id="UP001494588"/>
    </source>
</evidence>
<dbReference type="Gene3D" id="3.40.190.290">
    <property type="match status" value="1"/>
</dbReference>
<dbReference type="InterPro" id="IPR036388">
    <property type="entry name" value="WH-like_DNA-bd_sf"/>
</dbReference>
<dbReference type="InterPro" id="IPR000847">
    <property type="entry name" value="LysR_HTH_N"/>
</dbReference>
<gene>
    <name evidence="6" type="ORF">V4C55_08595</name>
</gene>
<dbReference type="PANTHER" id="PTHR30126:SF40">
    <property type="entry name" value="HTH-TYPE TRANSCRIPTIONAL REGULATOR GLTR"/>
    <property type="match status" value="1"/>
</dbReference>
<proteinExistence type="inferred from homology"/>
<feature type="domain" description="HTH lysR-type" evidence="5">
    <location>
        <begin position="14"/>
        <end position="71"/>
    </location>
</feature>
<comment type="similarity">
    <text evidence="1">Belongs to the LysR transcriptional regulatory family.</text>
</comment>
<dbReference type="PROSITE" id="PS50931">
    <property type="entry name" value="HTH_LYSR"/>
    <property type="match status" value="1"/>
</dbReference>
<dbReference type="Pfam" id="PF03466">
    <property type="entry name" value="LysR_substrate"/>
    <property type="match status" value="1"/>
</dbReference>
<protein>
    <submittedName>
        <fullName evidence="6">LysR family transcriptional regulator</fullName>
    </submittedName>
</protein>
<dbReference type="InterPro" id="IPR005119">
    <property type="entry name" value="LysR_subst-bd"/>
</dbReference>
<organism evidence="6 7">
    <name type="scientific">Paraburkholderia sabiae</name>
    <dbReference type="NCBI Taxonomy" id="273251"/>
    <lineage>
        <taxon>Bacteria</taxon>
        <taxon>Pseudomonadati</taxon>
        <taxon>Pseudomonadota</taxon>
        <taxon>Betaproteobacteria</taxon>
        <taxon>Burkholderiales</taxon>
        <taxon>Burkholderiaceae</taxon>
        <taxon>Paraburkholderia</taxon>
    </lineage>
</organism>
<dbReference type="Pfam" id="PF00126">
    <property type="entry name" value="HTH_1"/>
    <property type="match status" value="1"/>
</dbReference>
<keyword evidence="2" id="KW-0805">Transcription regulation</keyword>
<dbReference type="SUPFAM" id="SSF53850">
    <property type="entry name" value="Periplasmic binding protein-like II"/>
    <property type="match status" value="1"/>
</dbReference>
<dbReference type="SUPFAM" id="SSF46785">
    <property type="entry name" value="Winged helix' DNA-binding domain"/>
    <property type="match status" value="1"/>
</dbReference>
<keyword evidence="7" id="KW-1185">Reference proteome</keyword>
<dbReference type="EMBL" id="JAZHGC010000006">
    <property type="protein sequence ID" value="MEM5285766.1"/>
    <property type="molecule type" value="Genomic_DNA"/>
</dbReference>
<dbReference type="PANTHER" id="PTHR30126">
    <property type="entry name" value="HTH-TYPE TRANSCRIPTIONAL REGULATOR"/>
    <property type="match status" value="1"/>
</dbReference>
<name>A0ABU9Q8K4_9BURK</name>
<evidence type="ECO:0000256" key="4">
    <source>
        <dbReference type="ARBA" id="ARBA00023163"/>
    </source>
</evidence>
<dbReference type="Proteomes" id="UP001494588">
    <property type="component" value="Unassembled WGS sequence"/>
</dbReference>
<keyword evidence="4" id="KW-0804">Transcription</keyword>
<evidence type="ECO:0000313" key="6">
    <source>
        <dbReference type="EMBL" id="MEM5285766.1"/>
    </source>
</evidence>
<reference evidence="6 7" key="1">
    <citation type="submission" date="2024-01" db="EMBL/GenBank/DDBJ databases">
        <title>The diversity of rhizobia nodulating Mimosa spp. in eleven states of Brazil covering several biomes is determined by host plant, location, and edaphic factors.</title>
        <authorList>
            <person name="Rouws L."/>
            <person name="Barauna A."/>
            <person name="Beukes C."/>
            <person name="De Faria S.M."/>
            <person name="Gross E."/>
            <person name="Dos Reis Junior F.B."/>
            <person name="Simon M."/>
            <person name="Maluk M."/>
            <person name="Odee D.W."/>
            <person name="Kenicer G."/>
            <person name="Young J.P.W."/>
            <person name="Reis V.M."/>
            <person name="Zilli J."/>
            <person name="James E.K."/>
        </authorList>
    </citation>
    <scope>NUCLEOTIDE SEQUENCE [LARGE SCALE GENOMIC DNA]</scope>
    <source>
        <strain evidence="6 7">JPY77</strain>
    </source>
</reference>
<dbReference type="PRINTS" id="PR00039">
    <property type="entry name" value="HTHLYSR"/>
</dbReference>
<dbReference type="InterPro" id="IPR036390">
    <property type="entry name" value="WH_DNA-bd_sf"/>
</dbReference>
<comment type="caution">
    <text evidence="6">The sequence shown here is derived from an EMBL/GenBank/DDBJ whole genome shotgun (WGS) entry which is preliminary data.</text>
</comment>
<evidence type="ECO:0000256" key="3">
    <source>
        <dbReference type="ARBA" id="ARBA00023125"/>
    </source>
</evidence>
<keyword evidence="3" id="KW-0238">DNA-binding</keyword>
<evidence type="ECO:0000259" key="5">
    <source>
        <dbReference type="PROSITE" id="PS50931"/>
    </source>
</evidence>
<dbReference type="Gene3D" id="1.10.10.10">
    <property type="entry name" value="Winged helix-like DNA-binding domain superfamily/Winged helix DNA-binding domain"/>
    <property type="match status" value="1"/>
</dbReference>
<evidence type="ECO:0000256" key="1">
    <source>
        <dbReference type="ARBA" id="ARBA00009437"/>
    </source>
</evidence>
<sequence length="313" mass="32943">MKSGKTSDIGVHIMDVADLKVFDAVARLGSMSRAALELHTVQSNVTGRIRSLEGEVGVALFERHVRGVKMTPAGQRMLPYAARAARLVADARLAALDDGPPSGTLAIGALWTTGALQLSRVLSHFAGLYPQVGLSLTTDTSSGLTAAVADCRLDGAFVAGPQSDPGLDVQTIFSEELVLVAPTTMRSLKELGSIENLKAIVFSPGCSYRERLDLLLAEMGILSVTALAFGSIDAILSCVAAGIGITLLPRGVVSNAAHRHCVGVHPLASDTARMETLFIRRRDAYLSNAMRAFLDVSSSEALISDSADARFPA</sequence>